<gene>
    <name evidence="1" type="ORF">OHV25_37705</name>
</gene>
<evidence type="ECO:0000313" key="1">
    <source>
        <dbReference type="EMBL" id="WTU44910.1"/>
    </source>
</evidence>
<dbReference type="AlphaFoldDB" id="A0AAU2HC63"/>
<accession>A0AAU2HC63</accession>
<reference evidence="1" key="1">
    <citation type="submission" date="2022-10" db="EMBL/GenBank/DDBJ databases">
        <title>The complete genomes of actinobacterial strains from the NBC collection.</title>
        <authorList>
            <person name="Joergensen T.S."/>
            <person name="Alvarez Arevalo M."/>
            <person name="Sterndorff E.B."/>
            <person name="Faurdal D."/>
            <person name="Vuksanovic O."/>
            <person name="Mourched A.-S."/>
            <person name="Charusanti P."/>
            <person name="Shaw S."/>
            <person name="Blin K."/>
            <person name="Weber T."/>
        </authorList>
    </citation>
    <scope>NUCLEOTIDE SEQUENCE</scope>
    <source>
        <strain evidence="1">NBC_00060</strain>
    </source>
</reference>
<sequence>MSVVPPEARTTPTIWRSSSSARADVLSTKRATSRASVSAVVICDAPACTLTRLTW</sequence>
<proteinExistence type="predicted"/>
<dbReference type="EMBL" id="CP108253">
    <property type="protein sequence ID" value="WTU44910.1"/>
    <property type="molecule type" value="Genomic_DNA"/>
</dbReference>
<name>A0AAU2HC63_9ACTN</name>
<organism evidence="1">
    <name type="scientific">Streptomyces sp. NBC_00060</name>
    <dbReference type="NCBI Taxonomy" id="2975636"/>
    <lineage>
        <taxon>Bacteria</taxon>
        <taxon>Bacillati</taxon>
        <taxon>Actinomycetota</taxon>
        <taxon>Actinomycetes</taxon>
        <taxon>Kitasatosporales</taxon>
        <taxon>Streptomycetaceae</taxon>
        <taxon>Streptomyces</taxon>
    </lineage>
</organism>
<protein>
    <submittedName>
        <fullName evidence="1">Uncharacterized protein</fullName>
    </submittedName>
</protein>